<dbReference type="Proteomes" id="UP000294830">
    <property type="component" value="Unassembled WGS sequence"/>
</dbReference>
<dbReference type="PANTHER" id="PTHR23501">
    <property type="entry name" value="MAJOR FACILITATOR SUPERFAMILY"/>
    <property type="match status" value="1"/>
</dbReference>
<dbReference type="SUPFAM" id="SSF103473">
    <property type="entry name" value="MFS general substrate transporter"/>
    <property type="match status" value="1"/>
</dbReference>
<dbReference type="InterPro" id="IPR005829">
    <property type="entry name" value="Sugar_transporter_CS"/>
</dbReference>
<gene>
    <name evidence="9" type="ORF">CLV25_10959</name>
</gene>
<evidence type="ECO:0000256" key="6">
    <source>
        <dbReference type="ARBA" id="ARBA00023136"/>
    </source>
</evidence>
<dbReference type="GO" id="GO:0022857">
    <property type="term" value="F:transmembrane transporter activity"/>
    <property type="evidence" value="ECO:0007669"/>
    <property type="project" value="InterPro"/>
</dbReference>
<proteinExistence type="predicted"/>
<feature type="transmembrane region" description="Helical" evidence="7">
    <location>
        <begin position="385"/>
        <end position="404"/>
    </location>
</feature>
<keyword evidence="6 7" id="KW-0472">Membrane</keyword>
<dbReference type="Pfam" id="PF07690">
    <property type="entry name" value="MFS_1"/>
    <property type="match status" value="1"/>
</dbReference>
<keyword evidence="4 7" id="KW-0812">Transmembrane</keyword>
<dbReference type="PANTHER" id="PTHR23501:SF197">
    <property type="entry name" value="COMD"/>
    <property type="match status" value="1"/>
</dbReference>
<feature type="transmembrane region" description="Helical" evidence="7">
    <location>
        <begin position="358"/>
        <end position="378"/>
    </location>
</feature>
<feature type="transmembrane region" description="Helical" evidence="7">
    <location>
        <begin position="300"/>
        <end position="323"/>
    </location>
</feature>
<comment type="caution">
    <text evidence="9">The sequence shown here is derived from an EMBL/GenBank/DDBJ whole genome shotgun (WGS) entry which is preliminary data.</text>
</comment>
<evidence type="ECO:0000256" key="7">
    <source>
        <dbReference type="SAM" id="Phobius"/>
    </source>
</evidence>
<dbReference type="RefSeq" id="WP_131839556.1">
    <property type="nucleotide sequence ID" value="NZ_SLWB01000009.1"/>
</dbReference>
<evidence type="ECO:0000259" key="8">
    <source>
        <dbReference type="PROSITE" id="PS50850"/>
    </source>
</evidence>
<dbReference type="InterPro" id="IPR020846">
    <property type="entry name" value="MFS_dom"/>
</dbReference>
<keyword evidence="2" id="KW-0813">Transport</keyword>
<reference evidence="9 10" key="1">
    <citation type="submission" date="2019-03" db="EMBL/GenBank/DDBJ databases">
        <title>Genomic Encyclopedia of Archaeal and Bacterial Type Strains, Phase II (KMG-II): from individual species to whole genera.</title>
        <authorList>
            <person name="Goeker M."/>
        </authorList>
    </citation>
    <scope>NUCLEOTIDE SEQUENCE [LARGE SCALE GENOMIC DNA]</scope>
    <source>
        <strain evidence="9 10">RL-C</strain>
    </source>
</reference>
<dbReference type="PROSITE" id="PS50850">
    <property type="entry name" value="MFS"/>
    <property type="match status" value="1"/>
</dbReference>
<dbReference type="EMBL" id="SLWB01000009">
    <property type="protein sequence ID" value="TCN66430.1"/>
    <property type="molecule type" value="Genomic_DNA"/>
</dbReference>
<evidence type="ECO:0000256" key="4">
    <source>
        <dbReference type="ARBA" id="ARBA00022692"/>
    </source>
</evidence>
<sequence>MDSQISVRNIPATMAGLMLCLFLSALDNSIVGTAMPKIIADLQGLRHFSLPFTSYLLFSTVVIPIAGKLSDVFGRKVVALWGIGLFMLTSALCGLSVNMPMLILFRGLQGACGGVLASSAFIICAELFPPQVRGKYIGMLVSMHGLASLLGPVAGGLITDYFSWHWIFYLNIPVGLLSFLLLKKQLPLIKHPGSSNEIDFNGITLFLLALFPFLFCFTEGGKLLPWTSPVTISLIVFSLLMLVGFIKVERYSKSPLLPVEMLKNKVFRRASFSAAMGYVALFGLILYVPFLLQIVQHKGAAYSGMVMLPMSLAIVVGGMSGGFIASKWMRFRLQAMVNFSISIVGLIPLLVYGESISMGMLISGILLVGLGIGLNFPTMNMAPQAFFPAAQMGILISSLEFFQIMGGVVSTSVLGNLLHVSTQWLIALCIVALAFGFIAMAGLNEKEIRDKFEARFKEPAMAKEYEVA</sequence>
<name>A0A4V2RP69_9BACT</name>
<feature type="transmembrane region" description="Helical" evidence="7">
    <location>
        <begin position="78"/>
        <end position="97"/>
    </location>
</feature>
<evidence type="ECO:0000256" key="1">
    <source>
        <dbReference type="ARBA" id="ARBA00004651"/>
    </source>
</evidence>
<comment type="subcellular location">
    <subcellularLocation>
        <location evidence="1">Cell membrane</location>
        <topology evidence="1">Multi-pass membrane protein</topology>
    </subcellularLocation>
</comment>
<dbReference type="InterPro" id="IPR011701">
    <property type="entry name" value="MFS"/>
</dbReference>
<feature type="domain" description="Major facilitator superfamily (MFS) profile" evidence="8">
    <location>
        <begin position="13"/>
        <end position="446"/>
    </location>
</feature>
<feature type="transmembrane region" description="Helical" evidence="7">
    <location>
        <begin position="203"/>
        <end position="220"/>
    </location>
</feature>
<dbReference type="AlphaFoldDB" id="A0A4V2RP69"/>
<dbReference type="FunFam" id="1.20.1720.10:FF:000004">
    <property type="entry name" value="EmrB/QacA family drug resistance transporter"/>
    <property type="match status" value="1"/>
</dbReference>
<accession>A0A4V2RP69</accession>
<dbReference type="PRINTS" id="PR01036">
    <property type="entry name" value="TCRTETB"/>
</dbReference>
<dbReference type="GO" id="GO:0005886">
    <property type="term" value="C:plasma membrane"/>
    <property type="evidence" value="ECO:0007669"/>
    <property type="project" value="UniProtKB-SubCell"/>
</dbReference>
<dbReference type="Gene3D" id="1.20.1720.10">
    <property type="entry name" value="Multidrug resistance protein D"/>
    <property type="match status" value="1"/>
</dbReference>
<evidence type="ECO:0000313" key="10">
    <source>
        <dbReference type="Proteomes" id="UP000294830"/>
    </source>
</evidence>
<keyword evidence="10" id="KW-1185">Reference proteome</keyword>
<dbReference type="OrthoDB" id="9807274at2"/>
<protein>
    <submittedName>
        <fullName evidence="9">EmrB/QacA subfamily drug resistance transporter</fullName>
    </submittedName>
</protein>
<feature type="transmembrane region" description="Helical" evidence="7">
    <location>
        <begin position="424"/>
        <end position="443"/>
    </location>
</feature>
<evidence type="ECO:0000256" key="3">
    <source>
        <dbReference type="ARBA" id="ARBA00022475"/>
    </source>
</evidence>
<feature type="transmembrane region" description="Helical" evidence="7">
    <location>
        <begin position="136"/>
        <end position="158"/>
    </location>
</feature>
<feature type="transmembrane region" description="Helical" evidence="7">
    <location>
        <begin position="335"/>
        <end position="352"/>
    </location>
</feature>
<feature type="transmembrane region" description="Helical" evidence="7">
    <location>
        <begin position="266"/>
        <end position="288"/>
    </location>
</feature>
<keyword evidence="5 7" id="KW-1133">Transmembrane helix</keyword>
<evidence type="ECO:0000313" key="9">
    <source>
        <dbReference type="EMBL" id="TCN66430.1"/>
    </source>
</evidence>
<organism evidence="9 10">
    <name type="scientific">Acetobacteroides hydrogenigenes</name>
    <dbReference type="NCBI Taxonomy" id="979970"/>
    <lineage>
        <taxon>Bacteria</taxon>
        <taxon>Pseudomonadati</taxon>
        <taxon>Bacteroidota</taxon>
        <taxon>Bacteroidia</taxon>
        <taxon>Bacteroidales</taxon>
        <taxon>Rikenellaceae</taxon>
        <taxon>Acetobacteroides</taxon>
    </lineage>
</organism>
<evidence type="ECO:0000256" key="2">
    <source>
        <dbReference type="ARBA" id="ARBA00022448"/>
    </source>
</evidence>
<feature type="transmembrane region" description="Helical" evidence="7">
    <location>
        <begin position="164"/>
        <end position="182"/>
    </location>
</feature>
<keyword evidence="3" id="KW-1003">Cell membrane</keyword>
<evidence type="ECO:0000256" key="5">
    <source>
        <dbReference type="ARBA" id="ARBA00022989"/>
    </source>
</evidence>
<dbReference type="Gene3D" id="1.20.1250.20">
    <property type="entry name" value="MFS general substrate transporter like domains"/>
    <property type="match status" value="1"/>
</dbReference>
<feature type="transmembrane region" description="Helical" evidence="7">
    <location>
        <begin position="48"/>
        <end position="66"/>
    </location>
</feature>
<dbReference type="PROSITE" id="PS00217">
    <property type="entry name" value="SUGAR_TRANSPORT_2"/>
    <property type="match status" value="1"/>
</dbReference>
<dbReference type="InterPro" id="IPR036259">
    <property type="entry name" value="MFS_trans_sf"/>
</dbReference>
<dbReference type="PROSITE" id="PS00216">
    <property type="entry name" value="SUGAR_TRANSPORT_1"/>
    <property type="match status" value="1"/>
</dbReference>
<dbReference type="CDD" id="cd17502">
    <property type="entry name" value="MFS_Azr1_MDR_like"/>
    <property type="match status" value="1"/>
</dbReference>
<feature type="transmembrane region" description="Helical" evidence="7">
    <location>
        <begin position="226"/>
        <end position="246"/>
    </location>
</feature>